<organism evidence="1 2">
    <name type="scientific">Rhizobium rhizogenes</name>
    <name type="common">Agrobacterium rhizogenes</name>
    <dbReference type="NCBI Taxonomy" id="359"/>
    <lineage>
        <taxon>Bacteria</taxon>
        <taxon>Pseudomonadati</taxon>
        <taxon>Pseudomonadota</taxon>
        <taxon>Alphaproteobacteria</taxon>
        <taxon>Hyphomicrobiales</taxon>
        <taxon>Rhizobiaceae</taxon>
        <taxon>Rhizobium/Agrobacterium group</taxon>
        <taxon>Rhizobium</taxon>
    </lineage>
</organism>
<dbReference type="Proteomes" id="UP000244335">
    <property type="component" value="Unassembled WGS sequence"/>
</dbReference>
<accession>A0AA92C334</accession>
<name>A0AA92C334_RHIRH</name>
<comment type="caution">
    <text evidence="1">The sequence shown here is derived from an EMBL/GenBank/DDBJ whole genome shotgun (WGS) entry which is preliminary data.</text>
</comment>
<evidence type="ECO:0000313" key="1">
    <source>
        <dbReference type="EMBL" id="PVE54022.1"/>
    </source>
</evidence>
<dbReference type="RefSeq" id="WP_112358756.1">
    <property type="nucleotide sequence ID" value="NZ_QDFR01000003.1"/>
</dbReference>
<gene>
    <name evidence="1" type="ORF">DC430_12295</name>
</gene>
<dbReference type="EMBL" id="QDFR01000003">
    <property type="protein sequence ID" value="PVE54022.1"/>
    <property type="molecule type" value="Genomic_DNA"/>
</dbReference>
<evidence type="ECO:0000313" key="2">
    <source>
        <dbReference type="Proteomes" id="UP000244335"/>
    </source>
</evidence>
<dbReference type="AlphaFoldDB" id="A0AA92C334"/>
<sequence length="81" mass="8793">MTQTHSKSRQQAELAFGKLQTPFFAKNHAVDELQAAVDARDAKTARLKAARLAKELADRKSAVAALVTKRTKKTPTACPTS</sequence>
<protein>
    <submittedName>
        <fullName evidence="1">Uncharacterized protein</fullName>
    </submittedName>
</protein>
<proteinExistence type="predicted"/>
<reference evidence="1 2" key="1">
    <citation type="submission" date="2018-04" db="EMBL/GenBank/DDBJ databases">
        <authorList>
            <person name="Hagen T."/>
        </authorList>
    </citation>
    <scope>NUCLEOTIDE SEQUENCE [LARGE SCALE GENOMIC DNA]</scope>
    <source>
        <strain evidence="1 2">TPD7009</strain>
    </source>
</reference>